<gene>
    <name evidence="3" type="ORF">GV832_18945</name>
</gene>
<dbReference type="InterPro" id="IPR002656">
    <property type="entry name" value="Acyl_transf_3_dom"/>
</dbReference>
<feature type="transmembrane region" description="Helical" evidence="1">
    <location>
        <begin position="46"/>
        <end position="70"/>
    </location>
</feature>
<dbReference type="Proteomes" id="UP001193501">
    <property type="component" value="Unassembled WGS sequence"/>
</dbReference>
<organism evidence="3 4">
    <name type="scientific">Stagnihabitans tardus</name>
    <dbReference type="NCBI Taxonomy" id="2699202"/>
    <lineage>
        <taxon>Bacteria</taxon>
        <taxon>Pseudomonadati</taxon>
        <taxon>Pseudomonadota</taxon>
        <taxon>Alphaproteobacteria</taxon>
        <taxon>Rhodobacterales</taxon>
        <taxon>Paracoccaceae</taxon>
        <taxon>Stagnihabitans</taxon>
    </lineage>
</organism>
<feature type="transmembrane region" description="Helical" evidence="1">
    <location>
        <begin position="15"/>
        <end position="34"/>
    </location>
</feature>
<dbReference type="EMBL" id="JAABNR010000029">
    <property type="protein sequence ID" value="NBZ89670.1"/>
    <property type="molecule type" value="Genomic_DNA"/>
</dbReference>
<dbReference type="RefSeq" id="WP_168776469.1">
    <property type="nucleotide sequence ID" value="NZ_JAABNR010000029.1"/>
</dbReference>
<keyword evidence="4" id="KW-1185">Reference proteome</keyword>
<evidence type="ECO:0000313" key="3">
    <source>
        <dbReference type="EMBL" id="NBZ89670.1"/>
    </source>
</evidence>
<feature type="transmembrane region" description="Helical" evidence="1">
    <location>
        <begin position="330"/>
        <end position="348"/>
    </location>
</feature>
<feature type="transmembrane region" description="Helical" evidence="1">
    <location>
        <begin position="165"/>
        <end position="186"/>
    </location>
</feature>
<dbReference type="Pfam" id="PF01757">
    <property type="entry name" value="Acyl_transf_3"/>
    <property type="match status" value="1"/>
</dbReference>
<dbReference type="InterPro" id="IPR050879">
    <property type="entry name" value="Acyltransferase_3"/>
</dbReference>
<dbReference type="PANTHER" id="PTHR23028">
    <property type="entry name" value="ACETYLTRANSFERASE"/>
    <property type="match status" value="1"/>
</dbReference>
<dbReference type="PANTHER" id="PTHR23028:SF131">
    <property type="entry name" value="BLR2367 PROTEIN"/>
    <property type="match status" value="1"/>
</dbReference>
<sequence length="360" mass="39234">MPPDAFETWQNKSRFAALDGLRFLCIAAVLWHHYPLGAAMADLPPLAQRGFLGVDFFFVLSGFLITTLLLREEARAGGFSLRNFYIRRALRILPPYLLVVGVAAGGYIVIKGQTEYLALLPFYLLFLANFLQEDIPLLAPTWSLSVEEQFYLLWPLALRLVPRRAALPVLGVLVAANVAGIMGAFAPLGLEPFALGPLWIALPNATYAPILMGAALALILDRRAGFAALSFALGSRAAAPVLMAGLVLLVMILPGDLRGWPNLALHLGMTATLAALVLREDNGLAGVLHWRPLARLGEISYGVYLYHLFALHITHAVLGRLGADAPGLVLVTYAALSFLMAEISFRTLETWVRRFRPKAG</sequence>
<feature type="domain" description="Acyltransferase 3" evidence="2">
    <location>
        <begin position="16"/>
        <end position="338"/>
    </location>
</feature>
<feature type="transmembrane region" description="Helical" evidence="1">
    <location>
        <begin position="90"/>
        <end position="110"/>
    </location>
</feature>
<evidence type="ECO:0000256" key="1">
    <source>
        <dbReference type="SAM" id="Phobius"/>
    </source>
</evidence>
<feature type="transmembrane region" description="Helical" evidence="1">
    <location>
        <begin position="226"/>
        <end position="253"/>
    </location>
</feature>
<accession>A0AAE4YH44</accession>
<keyword evidence="1" id="KW-0812">Transmembrane</keyword>
<dbReference type="GO" id="GO:0016747">
    <property type="term" value="F:acyltransferase activity, transferring groups other than amino-acyl groups"/>
    <property type="evidence" value="ECO:0007669"/>
    <property type="project" value="InterPro"/>
</dbReference>
<evidence type="ECO:0000313" key="4">
    <source>
        <dbReference type="Proteomes" id="UP001193501"/>
    </source>
</evidence>
<reference evidence="3" key="1">
    <citation type="submission" date="2020-01" db="EMBL/GenBank/DDBJ databases">
        <authorList>
            <person name="Chen W.-M."/>
        </authorList>
    </citation>
    <scope>NUCLEOTIDE SEQUENCE</scope>
    <source>
        <strain evidence="3">CYK-10</strain>
    </source>
</reference>
<keyword evidence="3" id="KW-0808">Transferase</keyword>
<proteinExistence type="predicted"/>
<evidence type="ECO:0000259" key="2">
    <source>
        <dbReference type="Pfam" id="PF01757"/>
    </source>
</evidence>
<dbReference type="GO" id="GO:0000271">
    <property type="term" value="P:polysaccharide biosynthetic process"/>
    <property type="evidence" value="ECO:0007669"/>
    <property type="project" value="TreeGrafter"/>
</dbReference>
<feature type="transmembrane region" description="Helical" evidence="1">
    <location>
        <begin position="259"/>
        <end position="278"/>
    </location>
</feature>
<feature type="transmembrane region" description="Helical" evidence="1">
    <location>
        <begin position="198"/>
        <end position="219"/>
    </location>
</feature>
<feature type="transmembrane region" description="Helical" evidence="1">
    <location>
        <begin position="116"/>
        <end position="132"/>
    </location>
</feature>
<dbReference type="GO" id="GO:0016020">
    <property type="term" value="C:membrane"/>
    <property type="evidence" value="ECO:0007669"/>
    <property type="project" value="TreeGrafter"/>
</dbReference>
<protein>
    <submittedName>
        <fullName evidence="3">Acyltransferase family protein</fullName>
    </submittedName>
</protein>
<dbReference type="AlphaFoldDB" id="A0AAE4YH44"/>
<name>A0AAE4YH44_9RHOB</name>
<keyword evidence="1" id="KW-1133">Transmembrane helix</keyword>
<feature type="transmembrane region" description="Helical" evidence="1">
    <location>
        <begin position="299"/>
        <end position="318"/>
    </location>
</feature>
<comment type="caution">
    <text evidence="3">The sequence shown here is derived from an EMBL/GenBank/DDBJ whole genome shotgun (WGS) entry which is preliminary data.</text>
</comment>
<keyword evidence="3" id="KW-0012">Acyltransferase</keyword>
<keyword evidence="1" id="KW-0472">Membrane</keyword>